<evidence type="ECO:0000256" key="6">
    <source>
        <dbReference type="ARBA" id="ARBA00022729"/>
    </source>
</evidence>
<evidence type="ECO:0000259" key="12">
    <source>
        <dbReference type="Pfam" id="PF01103"/>
    </source>
</evidence>
<reference evidence="15 16" key="1">
    <citation type="journal article" date="2014" name="Int. J. Syst. Evol. Microbiol.">
        <title>Complete genome sequence of Corynebacterium casei LMG S-19264T (=DSM 44701T), isolated from a smear-ripened cheese.</title>
        <authorList>
            <consortium name="US DOE Joint Genome Institute (JGI-PGF)"/>
            <person name="Walter F."/>
            <person name="Albersmeier A."/>
            <person name="Kalinowski J."/>
            <person name="Ruckert C."/>
        </authorList>
    </citation>
    <scope>NUCLEOTIDE SEQUENCE [LARGE SCALE GENOMIC DNA]</scope>
    <source>
        <strain evidence="15 16">NBRC 112785</strain>
    </source>
</reference>
<dbReference type="Proteomes" id="UP001157439">
    <property type="component" value="Unassembled WGS sequence"/>
</dbReference>
<evidence type="ECO:0000256" key="8">
    <source>
        <dbReference type="ARBA" id="ARBA00023237"/>
    </source>
</evidence>
<keyword evidence="5" id="KW-0812">Transmembrane</keyword>
<gene>
    <name evidence="15" type="ORF">GCM10007894_26910</name>
</gene>
<organism evidence="15 16">
    <name type="scientific">Paraferrimonas haliotis</name>
    <dbReference type="NCBI Taxonomy" id="2013866"/>
    <lineage>
        <taxon>Bacteria</taxon>
        <taxon>Pseudomonadati</taxon>
        <taxon>Pseudomonadota</taxon>
        <taxon>Gammaproteobacteria</taxon>
        <taxon>Alteromonadales</taxon>
        <taxon>Ferrimonadaceae</taxon>
        <taxon>Paraferrimonas</taxon>
    </lineage>
</organism>
<dbReference type="InterPro" id="IPR000184">
    <property type="entry name" value="Bac_surfAg_D15"/>
</dbReference>
<keyword evidence="4" id="KW-1134">Transmembrane beta strand</keyword>
<dbReference type="Pfam" id="PF07244">
    <property type="entry name" value="POTRA"/>
    <property type="match status" value="1"/>
</dbReference>
<dbReference type="GO" id="GO:0009306">
    <property type="term" value="P:protein secretion"/>
    <property type="evidence" value="ECO:0007669"/>
    <property type="project" value="TreeGrafter"/>
</dbReference>
<feature type="chain" id="PRO_5041213070" description="Translocation and assembly module subunit TamA" evidence="11">
    <location>
        <begin position="23"/>
        <end position="604"/>
    </location>
</feature>
<keyword evidence="6 11" id="KW-0732">Signal</keyword>
<dbReference type="Gene3D" id="3.10.20.310">
    <property type="entry name" value="membrane protein fhac"/>
    <property type="match status" value="3"/>
</dbReference>
<evidence type="ECO:0000256" key="5">
    <source>
        <dbReference type="ARBA" id="ARBA00022692"/>
    </source>
</evidence>
<feature type="domain" description="TamA POTRA" evidence="14">
    <location>
        <begin position="27"/>
        <end position="99"/>
    </location>
</feature>
<proteinExistence type="inferred from homology"/>
<evidence type="ECO:0000313" key="16">
    <source>
        <dbReference type="Proteomes" id="UP001157439"/>
    </source>
</evidence>
<evidence type="ECO:0000256" key="11">
    <source>
        <dbReference type="SAM" id="SignalP"/>
    </source>
</evidence>
<evidence type="ECO:0000256" key="1">
    <source>
        <dbReference type="ARBA" id="ARBA00004442"/>
    </source>
</evidence>
<comment type="caution">
    <text evidence="15">The sequence shown here is derived from an EMBL/GenBank/DDBJ whole genome shotgun (WGS) entry which is preliminary data.</text>
</comment>
<dbReference type="InterPro" id="IPR039910">
    <property type="entry name" value="D15-like"/>
</dbReference>
<dbReference type="PANTHER" id="PTHR12815">
    <property type="entry name" value="SORTING AND ASSEMBLY MACHINERY SAMM50 PROTEIN FAMILY MEMBER"/>
    <property type="match status" value="1"/>
</dbReference>
<dbReference type="Pfam" id="PF01103">
    <property type="entry name" value="Omp85"/>
    <property type="match status" value="1"/>
</dbReference>
<name>A0AA37TXM4_9GAMM</name>
<dbReference type="InterPro" id="IPR010827">
    <property type="entry name" value="BamA/TamA_POTRA"/>
</dbReference>
<keyword evidence="8" id="KW-0998">Cell outer membrane</keyword>
<dbReference type="AlphaFoldDB" id="A0AA37TXM4"/>
<dbReference type="InterPro" id="IPR035243">
    <property type="entry name" value="TamA_POTRA_Dom_1"/>
</dbReference>
<evidence type="ECO:0000256" key="10">
    <source>
        <dbReference type="ARBA" id="ARBA00093548"/>
    </source>
</evidence>
<dbReference type="Pfam" id="PF17243">
    <property type="entry name" value="POTRA_TamA_1"/>
    <property type="match status" value="1"/>
</dbReference>
<evidence type="ECO:0000259" key="14">
    <source>
        <dbReference type="Pfam" id="PF17243"/>
    </source>
</evidence>
<dbReference type="RefSeq" id="WP_095500317.1">
    <property type="nucleotide sequence ID" value="NZ_BSPO01000003.1"/>
</dbReference>
<sequence length="604" mass="67226">MISRTALLLAASLTLVSIAVSADENLEVVINGANDALTANIRAHLGELPEDADERSSYLFSVKSNITKAFESLGYYHASYTESLQESEDEWQLTLNVTPGERITIKYIDLQVLGDGVEDSAFNDYLQKAKLTPGQGLNHGRYESFKSDFQSLSLSRGYFDGRFTRTEIEVNRDINEAIIHLTYDSGQRYTLGEVTFIGSPVDVDLLQTLVPFEPGAPYSSTDISQLNRSLLETGYFANIKVIPQIDKASNRQVPVKVDLTQRPHNHTFNVGVGASTDTGPRIRLTWRTPVINHYGHHQETSIEYSNRPKFQSVYTIPLTHALDDQLKISAELQRNKYGLIQTFDDQSQEFEGSKQLESDYYRLGVFRQKRWNNAWIFSYGIAGSKENYTQQGDSRVGTFITPGVTLSQTKRGDASLDPKSGYRQSYTLSAGDPALGSDVRIARLTSSFKFIETFFSNHRFVARADLGANIVDDNDLPSVIPSLRFFAGGDNSIRGFNYNELGPRVDSVNDDGVAVKETVGGRYLAVASVEYQYYWNESWRSALFVDSGNAFNNTDFTPVTSAGTGIHWITPIGPIKLDVGVGVAGVDDRKSRPWRIHISIGSEL</sequence>
<evidence type="ECO:0000256" key="2">
    <source>
        <dbReference type="ARBA" id="ARBA00010248"/>
    </source>
</evidence>
<feature type="signal peptide" evidence="11">
    <location>
        <begin position="1"/>
        <end position="22"/>
    </location>
</feature>
<evidence type="ECO:0000256" key="4">
    <source>
        <dbReference type="ARBA" id="ARBA00022452"/>
    </source>
</evidence>
<protein>
    <recommendedName>
        <fullName evidence="3">Translocation and assembly module subunit TamA</fullName>
    </recommendedName>
    <alternativeName>
        <fullName evidence="9">Autotransporter assembly factor TamA</fullName>
    </alternativeName>
</protein>
<comment type="subcellular location">
    <subcellularLocation>
        <location evidence="1">Cell outer membrane</location>
    </subcellularLocation>
</comment>
<evidence type="ECO:0000256" key="9">
    <source>
        <dbReference type="ARBA" id="ARBA00033063"/>
    </source>
</evidence>
<evidence type="ECO:0000313" key="15">
    <source>
        <dbReference type="EMBL" id="GLS84714.1"/>
    </source>
</evidence>
<keyword evidence="7" id="KW-0472">Membrane</keyword>
<dbReference type="GO" id="GO:0009279">
    <property type="term" value="C:cell outer membrane"/>
    <property type="evidence" value="ECO:0007669"/>
    <property type="project" value="UniProtKB-SubCell"/>
</dbReference>
<feature type="domain" description="POTRA" evidence="13">
    <location>
        <begin position="189"/>
        <end position="260"/>
    </location>
</feature>
<evidence type="ECO:0000259" key="13">
    <source>
        <dbReference type="Pfam" id="PF07244"/>
    </source>
</evidence>
<dbReference type="EMBL" id="BSPO01000003">
    <property type="protein sequence ID" value="GLS84714.1"/>
    <property type="molecule type" value="Genomic_DNA"/>
</dbReference>
<dbReference type="GO" id="GO:0097347">
    <property type="term" value="C:TAM protein secretion complex"/>
    <property type="evidence" value="ECO:0007669"/>
    <property type="project" value="TreeGrafter"/>
</dbReference>
<evidence type="ECO:0000256" key="7">
    <source>
        <dbReference type="ARBA" id="ARBA00023136"/>
    </source>
</evidence>
<comment type="similarity">
    <text evidence="2">Belongs to the TamA family.</text>
</comment>
<keyword evidence="16" id="KW-1185">Reference proteome</keyword>
<dbReference type="PANTHER" id="PTHR12815:SF47">
    <property type="entry name" value="TRANSLOCATION AND ASSEMBLY MODULE SUBUNIT TAMA"/>
    <property type="match status" value="1"/>
</dbReference>
<dbReference type="Gene3D" id="2.40.160.50">
    <property type="entry name" value="membrane protein fhac: a member of the omp85/tpsb transporter family"/>
    <property type="match status" value="1"/>
</dbReference>
<evidence type="ECO:0000256" key="3">
    <source>
        <dbReference type="ARBA" id="ARBA00015419"/>
    </source>
</evidence>
<feature type="domain" description="Bacterial surface antigen (D15)" evidence="12">
    <location>
        <begin position="301"/>
        <end position="602"/>
    </location>
</feature>
<accession>A0AA37TXM4</accession>
<comment type="subunit">
    <text evidence="10">Interacts with TamB to form the translocation and assembly module (TAM).</text>
</comment>